<feature type="compositionally biased region" description="Basic and acidic residues" evidence="4">
    <location>
        <begin position="13"/>
        <end position="24"/>
    </location>
</feature>
<dbReference type="AlphaFoldDB" id="A0A7W3WRC5"/>
<reference evidence="7" key="1">
    <citation type="submission" date="2020-05" db="EMBL/GenBank/DDBJ databases">
        <title>Classification of alakaliphilic streptomycetes isolated from an alkaline soil next to Lonar Crater, India and a proposal for the recognition of Streptomyces alkaliterrae sp. nov.</title>
        <authorList>
            <person name="Golinska P."/>
        </authorList>
    </citation>
    <scope>NUCLEOTIDE SEQUENCE [LARGE SCALE GENOMIC DNA]</scope>
    <source>
        <strain evidence="7">OF3</strain>
    </source>
</reference>
<organism evidence="6 7">
    <name type="scientific">Streptomyces alkaliterrae</name>
    <dbReference type="NCBI Taxonomy" id="2213162"/>
    <lineage>
        <taxon>Bacteria</taxon>
        <taxon>Bacillati</taxon>
        <taxon>Actinomycetota</taxon>
        <taxon>Actinomycetes</taxon>
        <taxon>Kitasatosporales</taxon>
        <taxon>Streptomycetaceae</taxon>
        <taxon>Streptomyces</taxon>
    </lineage>
</organism>
<evidence type="ECO:0000256" key="2">
    <source>
        <dbReference type="ARBA" id="ARBA00023125"/>
    </source>
</evidence>
<dbReference type="Gene3D" id="1.10.10.10">
    <property type="entry name" value="Winged helix-like DNA-binding domain superfamily/Winged helix DNA-binding domain"/>
    <property type="match status" value="1"/>
</dbReference>
<dbReference type="InterPro" id="IPR000524">
    <property type="entry name" value="Tscrpt_reg_HTH_GntR"/>
</dbReference>
<feature type="domain" description="HTH gntR-type" evidence="5">
    <location>
        <begin position="21"/>
        <end position="64"/>
    </location>
</feature>
<protein>
    <submittedName>
        <fullName evidence="6">GntR family transcriptional regulator</fullName>
    </submittedName>
</protein>
<gene>
    <name evidence="6" type="ORF">H3146_27795</name>
</gene>
<keyword evidence="1" id="KW-0805">Transcription regulation</keyword>
<name>A0A7W3WRC5_9ACTN</name>
<dbReference type="Proteomes" id="UP000525686">
    <property type="component" value="Unassembled WGS sequence"/>
</dbReference>
<dbReference type="InterPro" id="IPR036390">
    <property type="entry name" value="WH_DNA-bd_sf"/>
</dbReference>
<dbReference type="EMBL" id="JABJWZ010000620">
    <property type="protein sequence ID" value="MBB1257102.1"/>
    <property type="molecule type" value="Genomic_DNA"/>
</dbReference>
<accession>A0A7W3WRC5</accession>
<feature type="region of interest" description="Disordered" evidence="4">
    <location>
        <begin position="1"/>
        <end position="24"/>
    </location>
</feature>
<dbReference type="Pfam" id="PF00392">
    <property type="entry name" value="GntR"/>
    <property type="match status" value="1"/>
</dbReference>
<feature type="non-terminal residue" evidence="6">
    <location>
        <position position="64"/>
    </location>
</feature>
<sequence>MPADGCAPVGSDLHLELDRPGGVRRSLTDSLREAVRGGRLAPGTRLPSSRSLAVDLGVARNTVA</sequence>
<dbReference type="InterPro" id="IPR036388">
    <property type="entry name" value="WH-like_DNA-bd_sf"/>
</dbReference>
<evidence type="ECO:0000259" key="5">
    <source>
        <dbReference type="PROSITE" id="PS50949"/>
    </source>
</evidence>
<dbReference type="GO" id="GO:0003700">
    <property type="term" value="F:DNA-binding transcription factor activity"/>
    <property type="evidence" value="ECO:0007669"/>
    <property type="project" value="InterPro"/>
</dbReference>
<proteinExistence type="predicted"/>
<keyword evidence="3" id="KW-0804">Transcription</keyword>
<dbReference type="PROSITE" id="PS50949">
    <property type="entry name" value="HTH_GNTR"/>
    <property type="match status" value="1"/>
</dbReference>
<evidence type="ECO:0000256" key="4">
    <source>
        <dbReference type="SAM" id="MobiDB-lite"/>
    </source>
</evidence>
<evidence type="ECO:0000256" key="3">
    <source>
        <dbReference type="ARBA" id="ARBA00023163"/>
    </source>
</evidence>
<dbReference type="GO" id="GO:0003677">
    <property type="term" value="F:DNA binding"/>
    <property type="evidence" value="ECO:0007669"/>
    <property type="project" value="UniProtKB-KW"/>
</dbReference>
<comment type="caution">
    <text evidence="6">The sequence shown here is derived from an EMBL/GenBank/DDBJ whole genome shotgun (WGS) entry which is preliminary data.</text>
</comment>
<evidence type="ECO:0000256" key="1">
    <source>
        <dbReference type="ARBA" id="ARBA00023015"/>
    </source>
</evidence>
<evidence type="ECO:0000313" key="6">
    <source>
        <dbReference type="EMBL" id="MBB1257102.1"/>
    </source>
</evidence>
<keyword evidence="2" id="KW-0238">DNA-binding</keyword>
<evidence type="ECO:0000313" key="7">
    <source>
        <dbReference type="Proteomes" id="UP000525686"/>
    </source>
</evidence>
<dbReference type="SUPFAM" id="SSF46785">
    <property type="entry name" value="Winged helix' DNA-binding domain"/>
    <property type="match status" value="1"/>
</dbReference>